<keyword evidence="1" id="KW-0472">Membrane</keyword>
<accession>A0A075HEI2</accession>
<keyword evidence="1" id="KW-0812">Transmembrane</keyword>
<protein>
    <submittedName>
        <fullName evidence="2">Uncharacterized protein</fullName>
    </submittedName>
</protein>
<keyword evidence="1" id="KW-1133">Transmembrane helix</keyword>
<name>A0A075HEI2_9EURY</name>
<dbReference type="AlphaFoldDB" id="A0A075HEI2"/>
<feature type="transmembrane region" description="Helical" evidence="1">
    <location>
        <begin position="143"/>
        <end position="161"/>
    </location>
</feature>
<organism evidence="2">
    <name type="scientific">uncultured marine group II/III euryarchaeote KM3_63_B12</name>
    <dbReference type="NCBI Taxonomy" id="1456474"/>
    <lineage>
        <taxon>Archaea</taxon>
        <taxon>Methanobacteriati</taxon>
        <taxon>Methanobacteriota</taxon>
        <taxon>environmental samples</taxon>
    </lineage>
</organism>
<dbReference type="EMBL" id="KF900977">
    <property type="protein sequence ID" value="AIF13575.1"/>
    <property type="molecule type" value="Genomic_DNA"/>
</dbReference>
<reference evidence="2" key="1">
    <citation type="journal article" date="2014" name="Genome Biol. Evol.">
        <title>Pangenome evidence for extensive interdomain horizontal transfer affecting lineage core and shell genes in uncultured planktonic thaumarchaeota and euryarchaeota.</title>
        <authorList>
            <person name="Deschamps P."/>
            <person name="Zivanovic Y."/>
            <person name="Moreira D."/>
            <person name="Rodriguez-Valera F."/>
            <person name="Lopez-Garcia P."/>
        </authorList>
    </citation>
    <scope>NUCLEOTIDE SEQUENCE</scope>
</reference>
<evidence type="ECO:0000256" key="1">
    <source>
        <dbReference type="SAM" id="Phobius"/>
    </source>
</evidence>
<proteinExistence type="predicted"/>
<feature type="transmembrane region" description="Helical" evidence="1">
    <location>
        <begin position="102"/>
        <end position="123"/>
    </location>
</feature>
<sequence length="359" mass="40658">MFRSVQRLRYPPFEHASMDPLGVSLIEVVVESEQKPPPAFSIGHDEDWNVEWRSLMPNEGDLPSLTCEISREPFEFITRTRNGWYIEPDPLHSLARRAIRPAVVIIIFSLLIHSLEPGLVASGLLSESIAGSYRIGPLDYPKLLFFSFPLFIVPIIFRIIANLRDIRRQNRYISSPLDDILTTVEIEGNTLELMLQQVPVDVITQKARLQVGMIVPEREKMLEALGREEGRQSAPGMSTRLPDRRIAAGEELGAGVGESIPLAIEHPRLLLLEPLRVMDWGEWVDLDISSGRYSLPGPRQIWPGSIYSALIAIHWELVIDAVRDDGTRMKWIKPVLVNDRERLDSIPVMPVRSGRVESN</sequence>
<evidence type="ECO:0000313" key="2">
    <source>
        <dbReference type="EMBL" id="AIF13575.1"/>
    </source>
</evidence>